<proteinExistence type="predicted"/>
<dbReference type="EMBL" id="CAKXAJ010024935">
    <property type="protein sequence ID" value="CAH2233021.1"/>
    <property type="molecule type" value="Genomic_DNA"/>
</dbReference>
<feature type="region of interest" description="Disordered" evidence="1">
    <location>
        <begin position="223"/>
        <end position="275"/>
    </location>
</feature>
<feature type="compositionally biased region" description="Low complexity" evidence="1">
    <location>
        <begin position="246"/>
        <end position="263"/>
    </location>
</feature>
<gene>
    <name evidence="2" type="primary">jg707</name>
    <name evidence="2" type="ORF">PAEG_LOCUS11178</name>
</gene>
<protein>
    <submittedName>
        <fullName evidence="2">Jg707 protein</fullName>
    </submittedName>
</protein>
<dbReference type="Proteomes" id="UP000838756">
    <property type="component" value="Unassembled WGS sequence"/>
</dbReference>
<evidence type="ECO:0000313" key="2">
    <source>
        <dbReference type="EMBL" id="CAH2233021.1"/>
    </source>
</evidence>
<name>A0A8S4R819_9NEOP</name>
<keyword evidence="3" id="KW-1185">Reference proteome</keyword>
<feature type="region of interest" description="Disordered" evidence="1">
    <location>
        <begin position="303"/>
        <end position="637"/>
    </location>
</feature>
<sequence>MQCNNSTSMLVVNTNKFGAYKRVEEKNESQQVSVKLVDNNIYNVEFVDSIQQNQMIGDTPNYCIPLKINAITVQGISYSDPYFSSFNLNYKMAFGAPEYMNKSDYAFKSSVCIIQDEPCTDKTQLLKDNMPAHKMICKTKTRMNTTYDKSVETDHDNKAKDVGNKTKQLNVKTFANGDLTFDAMVELLSKEKEIIKELRKTESTNLWGVPRCLRLVGGGESSLNAASGWGSPPAANNAGNWGGNSSGQTNNGTNSSQQWNSSQRPPTSQADTGPCARSVNYYCKKRNILLQRETCVKQHVNQDTNWDVPGSPEPGSKVEPAAAGTQPAWKPVNNGAFLGTDLWEANLRNGGQPPPQPASKTPWGHTPTTNIGGTWGEDDDAADSGSVWTGAPPPQQWPAGPPQHNQQWSVPKKDDWNAWGEPHRPSDPRLDPHRTPDPRQQPADPRGHDLRGGISGRLNGDMWNQHHQHPGAPNKMMPASTVNQWGAQGPKEPIKSSGWEEPSPPAARRTGTGFEDGTSLWQRSMGGMSRGAPQGPPASQRIAPAPTKPDAVWGTHSQRNGSWEEPHSTGWGGERDVPTWPDASGPALWPVPKPKPSGPTAWPDDIGEWGGPKPPQSGLPHGKQLPKEMLWNSKQFR</sequence>
<reference evidence="2" key="1">
    <citation type="submission" date="2022-03" db="EMBL/GenBank/DDBJ databases">
        <authorList>
            <person name="Lindestad O."/>
        </authorList>
    </citation>
    <scope>NUCLEOTIDE SEQUENCE</scope>
</reference>
<evidence type="ECO:0000313" key="3">
    <source>
        <dbReference type="Proteomes" id="UP000838756"/>
    </source>
</evidence>
<accession>A0A8S4R819</accession>
<feature type="compositionally biased region" description="Low complexity" evidence="1">
    <location>
        <begin position="228"/>
        <end position="239"/>
    </location>
</feature>
<organism evidence="2 3">
    <name type="scientific">Pararge aegeria aegeria</name>
    <dbReference type="NCBI Taxonomy" id="348720"/>
    <lineage>
        <taxon>Eukaryota</taxon>
        <taxon>Metazoa</taxon>
        <taxon>Ecdysozoa</taxon>
        <taxon>Arthropoda</taxon>
        <taxon>Hexapoda</taxon>
        <taxon>Insecta</taxon>
        <taxon>Pterygota</taxon>
        <taxon>Neoptera</taxon>
        <taxon>Endopterygota</taxon>
        <taxon>Lepidoptera</taxon>
        <taxon>Glossata</taxon>
        <taxon>Ditrysia</taxon>
        <taxon>Papilionoidea</taxon>
        <taxon>Nymphalidae</taxon>
        <taxon>Satyrinae</taxon>
        <taxon>Satyrini</taxon>
        <taxon>Parargina</taxon>
        <taxon>Pararge</taxon>
    </lineage>
</organism>
<evidence type="ECO:0000256" key="1">
    <source>
        <dbReference type="SAM" id="MobiDB-lite"/>
    </source>
</evidence>
<comment type="caution">
    <text evidence="2">The sequence shown here is derived from an EMBL/GenBank/DDBJ whole genome shotgun (WGS) entry which is preliminary data.</text>
</comment>
<feature type="compositionally biased region" description="Basic and acidic residues" evidence="1">
    <location>
        <begin position="411"/>
        <end position="437"/>
    </location>
</feature>
<dbReference type="AlphaFoldDB" id="A0A8S4R819"/>
<dbReference type="OrthoDB" id="5919166at2759"/>
<feature type="compositionally biased region" description="Pro residues" evidence="1">
    <location>
        <begin position="391"/>
        <end position="401"/>
    </location>
</feature>
<feature type="compositionally biased region" description="Basic and acidic residues" evidence="1">
    <location>
        <begin position="562"/>
        <end position="577"/>
    </location>
</feature>